<comment type="caution">
    <text evidence="1">The sequence shown here is derived from an EMBL/GenBank/DDBJ whole genome shotgun (WGS) entry which is preliminary data.</text>
</comment>
<proteinExistence type="predicted"/>
<protein>
    <submittedName>
        <fullName evidence="1">Uncharacterized protein</fullName>
    </submittedName>
</protein>
<name>A0ACC1L8H4_9FUNG</name>
<evidence type="ECO:0000313" key="2">
    <source>
        <dbReference type="Proteomes" id="UP001140087"/>
    </source>
</evidence>
<evidence type="ECO:0000313" key="1">
    <source>
        <dbReference type="EMBL" id="KAJ2802906.1"/>
    </source>
</evidence>
<sequence>MPAIESLPHDVFVQIALALGPADLITLACTNRALHRLVWCDQLWIEKIGCDFGDRGLVLDLLAEAGVDIAEHVDARADLVPWQLPDPREAGSGGSRDAGFGVQCYRARFQRVYPVSNDAHVCYARDAEAVLDQVKLALRDEQSSSDDAHAEAARRLVLVQEYFPASAECYYLWALICYMRSALRPALALLTISHGIDSGFAPAQELLATVQATVDSARGAGGAAPLLDARCSGPSSQLAAAMALAFQRLDRDRDGVLGTPELAAMVKLTNGQPVPIAAIAQMIQAFGGQMRTTSGRRCAGWDLDALTRFYVAQTIQDPDETRQDLAKLGFDPRTLRLHPARAV</sequence>
<keyword evidence="2" id="KW-1185">Reference proteome</keyword>
<dbReference type="EMBL" id="JANBUN010000551">
    <property type="protein sequence ID" value="KAJ2802906.1"/>
    <property type="molecule type" value="Genomic_DNA"/>
</dbReference>
<accession>A0ACC1L8H4</accession>
<dbReference type="Proteomes" id="UP001140087">
    <property type="component" value="Unassembled WGS sequence"/>
</dbReference>
<reference evidence="1" key="1">
    <citation type="submission" date="2022-07" db="EMBL/GenBank/DDBJ databases">
        <title>Phylogenomic reconstructions and comparative analyses of Kickxellomycotina fungi.</title>
        <authorList>
            <person name="Reynolds N.K."/>
            <person name="Stajich J.E."/>
            <person name="Barry K."/>
            <person name="Grigoriev I.V."/>
            <person name="Crous P."/>
            <person name="Smith M.E."/>
        </authorList>
    </citation>
    <scope>NUCLEOTIDE SEQUENCE</scope>
    <source>
        <strain evidence="1">BCRC 34780</strain>
    </source>
</reference>
<organism evidence="1 2">
    <name type="scientific">Coemansia helicoidea</name>
    <dbReference type="NCBI Taxonomy" id="1286919"/>
    <lineage>
        <taxon>Eukaryota</taxon>
        <taxon>Fungi</taxon>
        <taxon>Fungi incertae sedis</taxon>
        <taxon>Zoopagomycota</taxon>
        <taxon>Kickxellomycotina</taxon>
        <taxon>Kickxellomycetes</taxon>
        <taxon>Kickxellales</taxon>
        <taxon>Kickxellaceae</taxon>
        <taxon>Coemansia</taxon>
    </lineage>
</organism>
<gene>
    <name evidence="1" type="ORF">H4R21_002238</name>
</gene>